<dbReference type="CDD" id="cd16936">
    <property type="entry name" value="HATPase_RsbW-like"/>
    <property type="match status" value="1"/>
</dbReference>
<dbReference type="GO" id="GO:0004674">
    <property type="term" value="F:protein serine/threonine kinase activity"/>
    <property type="evidence" value="ECO:0007669"/>
    <property type="project" value="UniProtKB-KW"/>
</dbReference>
<organism evidence="4 5">
    <name type="scientific">Nonomuraea dietziae</name>
    <dbReference type="NCBI Taxonomy" id="65515"/>
    <lineage>
        <taxon>Bacteria</taxon>
        <taxon>Bacillati</taxon>
        <taxon>Actinomycetota</taxon>
        <taxon>Actinomycetes</taxon>
        <taxon>Streptosporangiales</taxon>
        <taxon>Streptosporangiaceae</taxon>
        <taxon>Nonomuraea</taxon>
    </lineage>
</organism>
<feature type="domain" description="MEDS" evidence="3">
    <location>
        <begin position="8"/>
        <end position="129"/>
    </location>
</feature>
<keyword evidence="5" id="KW-1185">Reference proteome</keyword>
<reference evidence="4 5" key="1">
    <citation type="submission" date="2020-08" db="EMBL/GenBank/DDBJ databases">
        <title>Sequencing the genomes of 1000 actinobacteria strains.</title>
        <authorList>
            <person name="Klenk H.-P."/>
        </authorList>
    </citation>
    <scope>NUCLEOTIDE SEQUENCE [LARGE SCALE GENOMIC DNA]</scope>
    <source>
        <strain evidence="4 5">DSM 44320</strain>
    </source>
</reference>
<evidence type="ECO:0000259" key="3">
    <source>
        <dbReference type="Pfam" id="PF14417"/>
    </source>
</evidence>
<dbReference type="EMBL" id="JACIBV010000001">
    <property type="protein sequence ID" value="MBB3731027.1"/>
    <property type="molecule type" value="Genomic_DNA"/>
</dbReference>
<sequence length="288" mass="32263">MRAHRTFRHVAVPYDSDEGFLRMVLPRVRHALAEGRQVLVVTDEAKLALLGLDVDTRLASRWYGHPHRTLAAYLDYMRGRRTLVVGEPPWEGWDERESREWIRYESITNAALGGVDATLLCLYRTEFASRAYLTHPEVLSTRYVEPWSLVLDGDLAPLPEPNGTTVITPFAARTLNRLRRSVSDFARQAGMDRNLVASLVLSVSEIAANSVEHGAGHGTVAMWTEGDEVVCEILDPGGGELDDPLPGYIPPEPESPRGYGLWISRQLCDQVLVRADSDGLRVRLHMRI</sequence>
<accession>A0A7W5VN31</accession>
<dbReference type="Proteomes" id="UP000579945">
    <property type="component" value="Unassembled WGS sequence"/>
</dbReference>
<keyword evidence="1" id="KW-0418">Kinase</keyword>
<comment type="caution">
    <text evidence="4">The sequence shown here is derived from an EMBL/GenBank/DDBJ whole genome shotgun (WGS) entry which is preliminary data.</text>
</comment>
<evidence type="ECO:0000313" key="5">
    <source>
        <dbReference type="Proteomes" id="UP000579945"/>
    </source>
</evidence>
<dbReference type="PANTHER" id="PTHR35526:SF3">
    <property type="entry name" value="ANTI-SIGMA-F FACTOR RSBW"/>
    <property type="match status" value="1"/>
</dbReference>
<proteinExistence type="predicted"/>
<evidence type="ECO:0000313" key="4">
    <source>
        <dbReference type="EMBL" id="MBB3731027.1"/>
    </source>
</evidence>
<dbReference type="AlphaFoldDB" id="A0A7W5VN31"/>
<dbReference type="InterPro" id="IPR050267">
    <property type="entry name" value="Anti-sigma-factor_SerPK"/>
</dbReference>
<gene>
    <name evidence="4" type="ORF">FHR33_006887</name>
</gene>
<dbReference type="SUPFAM" id="SSF55874">
    <property type="entry name" value="ATPase domain of HSP90 chaperone/DNA topoisomerase II/histidine kinase"/>
    <property type="match status" value="1"/>
</dbReference>
<feature type="domain" description="Histidine kinase/HSP90-like ATPase" evidence="2">
    <location>
        <begin position="171"/>
        <end position="284"/>
    </location>
</feature>
<keyword evidence="1" id="KW-0723">Serine/threonine-protein kinase</keyword>
<dbReference type="NCBIfam" id="NF041045">
    <property type="entry name" value="RsbA_anti_sig"/>
    <property type="match status" value="1"/>
</dbReference>
<keyword evidence="1" id="KW-0808">Transferase</keyword>
<dbReference type="Pfam" id="PF14417">
    <property type="entry name" value="MEDS"/>
    <property type="match status" value="1"/>
</dbReference>
<protein>
    <submittedName>
        <fullName evidence="4">Anti-sigma regulatory factor (Ser/Thr protein kinase)</fullName>
    </submittedName>
</protein>
<name>A0A7W5VN31_9ACTN</name>
<dbReference type="InterPro" id="IPR025847">
    <property type="entry name" value="MEDS_domain"/>
</dbReference>
<dbReference type="Gene3D" id="3.30.565.10">
    <property type="entry name" value="Histidine kinase-like ATPase, C-terminal domain"/>
    <property type="match status" value="1"/>
</dbReference>
<dbReference type="InterPro" id="IPR047718">
    <property type="entry name" value="RsbA-like_anti_sig"/>
</dbReference>
<evidence type="ECO:0000259" key="2">
    <source>
        <dbReference type="Pfam" id="PF13581"/>
    </source>
</evidence>
<dbReference type="InterPro" id="IPR036890">
    <property type="entry name" value="HATPase_C_sf"/>
</dbReference>
<dbReference type="InterPro" id="IPR003594">
    <property type="entry name" value="HATPase_dom"/>
</dbReference>
<dbReference type="Pfam" id="PF13581">
    <property type="entry name" value="HATPase_c_2"/>
    <property type="match status" value="1"/>
</dbReference>
<dbReference type="GeneID" id="95393146"/>
<dbReference type="PANTHER" id="PTHR35526">
    <property type="entry name" value="ANTI-SIGMA-F FACTOR RSBW-RELATED"/>
    <property type="match status" value="1"/>
</dbReference>
<evidence type="ECO:0000256" key="1">
    <source>
        <dbReference type="ARBA" id="ARBA00022527"/>
    </source>
</evidence>
<dbReference type="RefSeq" id="WP_183656467.1">
    <property type="nucleotide sequence ID" value="NZ_BAAAXX010000162.1"/>
</dbReference>